<protein>
    <submittedName>
        <fullName evidence="4">Polysaccharide biosynthesis protein CapD</fullName>
    </submittedName>
</protein>
<reference evidence="4 5" key="1">
    <citation type="submission" date="2011-09" db="EMBL/GenBank/DDBJ databases">
        <title>The draft genome of Treponema saccharophilum DSM 2985.</title>
        <authorList>
            <consortium name="US DOE Joint Genome Institute (JGI-PGF)"/>
            <person name="Lucas S."/>
            <person name="Copeland A."/>
            <person name="Lapidus A."/>
            <person name="Glavina del Rio T."/>
            <person name="Dalin E."/>
            <person name="Tice H."/>
            <person name="Bruce D."/>
            <person name="Goodwin L."/>
            <person name="Pitluck S."/>
            <person name="Peters L."/>
            <person name="Kyrpides N."/>
            <person name="Mavromatis K."/>
            <person name="Ivanova N."/>
            <person name="Markowitz V."/>
            <person name="Cheng J.-F."/>
            <person name="Hugenholtz P."/>
            <person name="Woyke T."/>
            <person name="Wu D."/>
            <person name="Gronow S."/>
            <person name="Wellnitz S."/>
            <person name="Brambilla E."/>
            <person name="Klenk H.-P."/>
            <person name="Eisen J.A."/>
        </authorList>
    </citation>
    <scope>NUCLEOTIDE SEQUENCE [LARGE SCALE GENOMIC DNA]</scope>
    <source>
        <strain evidence="4 5">DSM 2985</strain>
    </source>
</reference>
<proteinExistence type="inferred from homology"/>
<dbReference type="Pfam" id="PF02719">
    <property type="entry name" value="Polysacc_synt_2"/>
    <property type="match status" value="1"/>
</dbReference>
<dbReference type="RefSeq" id="WP_002705555.1">
    <property type="nucleotide sequence ID" value="NZ_AGRW01000051.1"/>
</dbReference>
<evidence type="ECO:0000259" key="3">
    <source>
        <dbReference type="Pfam" id="PF02719"/>
    </source>
</evidence>
<dbReference type="AlphaFoldDB" id="H7EMJ8"/>
<dbReference type="CDD" id="cd05237">
    <property type="entry name" value="UDP_invert_4-6DH_SDR_e"/>
    <property type="match status" value="1"/>
</dbReference>
<sequence>MLQKSESNLYIIGAGFAGQMIAQDISRKKVFGKVAAFLDDDKSLVGTEIEGVPVLGPIASVAPVIKCGPLDEAIIAIPSAPPEKIKEIYENLMRGGFARIRILPSVSQIVEGKAHLVQTRDIDPLDILGRTPIIIPLHESLKYLRGKRVMITGAGGSIGSELARQLLSGGAERLYLFGHGENSIVNIYRELIVLQNEGVGEKATVVPIIGDMKDREYVRYIVERTRVDVIFHCAAYKHVPMMEENPVAVIENNVFGTKNLLDASVESGVSKFVLISTDKAVGPVSVYGVSKMLSEKLVLRSAKKARDGQSFMFVRFGNVLGSRGSILPLFQSQIKAGGPVTVTDPEMERFFMTIPEACSLVLEAGGVGMNGKSYLLDMGEPIKILDMAEQIIKFSGHEPGKDIEIKIIGAREGERNHEPLWLDEENPQKTEWEKILILRNIEMDEGALEKLLSELEPICFFREGMREKFRNRDELIRILRAAFKTLDEFYEQTKDKAQSRSISSSGDGEKITL</sequence>
<evidence type="ECO:0000256" key="1">
    <source>
        <dbReference type="ARBA" id="ARBA00007430"/>
    </source>
</evidence>
<keyword evidence="5" id="KW-1185">Reference proteome</keyword>
<accession>H7EMJ8</accession>
<gene>
    <name evidence="4" type="ORF">TresaDRAFT_0420</name>
</gene>
<evidence type="ECO:0000259" key="2">
    <source>
        <dbReference type="Pfam" id="PF02629"/>
    </source>
</evidence>
<dbReference type="Gene3D" id="3.40.50.720">
    <property type="entry name" value="NAD(P)-binding Rossmann-like Domain"/>
    <property type="match status" value="2"/>
</dbReference>
<feature type="domain" description="CoA-binding" evidence="2">
    <location>
        <begin position="6"/>
        <end position="100"/>
    </location>
</feature>
<dbReference type="PANTHER" id="PTHR43318">
    <property type="entry name" value="UDP-N-ACETYLGLUCOSAMINE 4,6-DEHYDRATASE"/>
    <property type="match status" value="1"/>
</dbReference>
<dbReference type="eggNOG" id="COG1086">
    <property type="taxonomic scope" value="Bacteria"/>
</dbReference>
<name>H7EMJ8_9SPIR</name>
<feature type="domain" description="Polysaccharide biosynthesis protein CapD-like" evidence="3">
    <location>
        <begin position="149"/>
        <end position="438"/>
    </location>
</feature>
<dbReference type="STRING" id="907348.TresaDRAFT_0420"/>
<comment type="similarity">
    <text evidence="1">Belongs to the polysaccharide synthase family.</text>
</comment>
<dbReference type="InterPro" id="IPR003781">
    <property type="entry name" value="CoA-bd"/>
</dbReference>
<dbReference type="PATRIC" id="fig|907348.3.peg.2173"/>
<dbReference type="OrthoDB" id="9803111at2"/>
<dbReference type="InterPro" id="IPR003869">
    <property type="entry name" value="Polysac_CapD-like"/>
</dbReference>
<dbReference type="SUPFAM" id="SSF51735">
    <property type="entry name" value="NAD(P)-binding Rossmann-fold domains"/>
    <property type="match status" value="2"/>
</dbReference>
<dbReference type="InterPro" id="IPR036291">
    <property type="entry name" value="NAD(P)-bd_dom_sf"/>
</dbReference>
<dbReference type="Pfam" id="PF02629">
    <property type="entry name" value="CoA_binding"/>
    <property type="match status" value="1"/>
</dbReference>
<dbReference type="InterPro" id="IPR051203">
    <property type="entry name" value="Polysaccharide_Synthase-Rel"/>
</dbReference>
<dbReference type="PANTHER" id="PTHR43318:SF1">
    <property type="entry name" value="POLYSACCHARIDE BIOSYNTHESIS PROTEIN EPSC-RELATED"/>
    <property type="match status" value="1"/>
</dbReference>
<organism evidence="4 5">
    <name type="scientific">Treponema saccharophilum DSM 2985</name>
    <dbReference type="NCBI Taxonomy" id="907348"/>
    <lineage>
        <taxon>Bacteria</taxon>
        <taxon>Pseudomonadati</taxon>
        <taxon>Spirochaetota</taxon>
        <taxon>Spirochaetia</taxon>
        <taxon>Spirochaetales</taxon>
        <taxon>Treponemataceae</taxon>
        <taxon>Treponema</taxon>
    </lineage>
</organism>
<evidence type="ECO:0000313" key="4">
    <source>
        <dbReference type="EMBL" id="EIC01283.1"/>
    </source>
</evidence>
<dbReference type="EMBL" id="AGRW01000051">
    <property type="protein sequence ID" value="EIC01283.1"/>
    <property type="molecule type" value="Genomic_DNA"/>
</dbReference>
<comment type="caution">
    <text evidence="4">The sequence shown here is derived from an EMBL/GenBank/DDBJ whole genome shotgun (WGS) entry which is preliminary data.</text>
</comment>
<evidence type="ECO:0000313" key="5">
    <source>
        <dbReference type="Proteomes" id="UP000003571"/>
    </source>
</evidence>
<dbReference type="Proteomes" id="UP000003571">
    <property type="component" value="Unassembled WGS sequence"/>
</dbReference>